<dbReference type="CDD" id="cd02440">
    <property type="entry name" value="AdoMet_MTases"/>
    <property type="match status" value="1"/>
</dbReference>
<comment type="caution">
    <text evidence="1">The sequence shown here is derived from an EMBL/GenBank/DDBJ whole genome shotgun (WGS) entry which is preliminary data.</text>
</comment>
<dbReference type="SUPFAM" id="SSF53335">
    <property type="entry name" value="S-adenosyl-L-methionine-dependent methyltransferases"/>
    <property type="match status" value="1"/>
</dbReference>
<reference evidence="1 2" key="1">
    <citation type="submission" date="2023-01" db="EMBL/GenBank/DDBJ databases">
        <title>Analysis of 21 Apiospora genomes using comparative genomics revels a genus with tremendous synthesis potential of carbohydrate active enzymes and secondary metabolites.</title>
        <authorList>
            <person name="Sorensen T."/>
        </authorList>
    </citation>
    <scope>NUCLEOTIDE SEQUENCE [LARGE SCALE GENOMIC DNA]</scope>
    <source>
        <strain evidence="1 2">CBS 83171</strain>
    </source>
</reference>
<dbReference type="GO" id="GO:0008168">
    <property type="term" value="F:methyltransferase activity"/>
    <property type="evidence" value="ECO:0007669"/>
    <property type="project" value="UniProtKB-KW"/>
</dbReference>
<dbReference type="GO" id="GO:0032259">
    <property type="term" value="P:methylation"/>
    <property type="evidence" value="ECO:0007669"/>
    <property type="project" value="UniProtKB-KW"/>
</dbReference>
<dbReference type="Proteomes" id="UP001446871">
    <property type="component" value="Unassembled WGS sequence"/>
</dbReference>
<gene>
    <name evidence="1" type="ORF">PG996_011139</name>
</gene>
<organism evidence="1 2">
    <name type="scientific">Apiospora saccharicola</name>
    <dbReference type="NCBI Taxonomy" id="335842"/>
    <lineage>
        <taxon>Eukaryota</taxon>
        <taxon>Fungi</taxon>
        <taxon>Dikarya</taxon>
        <taxon>Ascomycota</taxon>
        <taxon>Pezizomycotina</taxon>
        <taxon>Sordariomycetes</taxon>
        <taxon>Xylariomycetidae</taxon>
        <taxon>Amphisphaeriales</taxon>
        <taxon>Apiosporaceae</taxon>
        <taxon>Apiospora</taxon>
    </lineage>
</organism>
<sequence>MDDSNSVQTNYDEQAKSYSQFVSTPLGTLEKELFELCIKGCDGKKVLDLGGGTSSVDVIDISPEMMRHGQEYEKSIGRDRINWYQADWSAAVRHGHRERHLRTCALTDPPLVFQSTALEAHYSDSFEIPGQYFEDFQNVPFAETPVVAAHRGFWREYLESPILYIFTASKKA</sequence>
<accession>A0ABR1UER3</accession>
<dbReference type="EMBL" id="JAQQWM010000007">
    <property type="protein sequence ID" value="KAK8057202.1"/>
    <property type="molecule type" value="Genomic_DNA"/>
</dbReference>
<name>A0ABR1UER3_9PEZI</name>
<proteinExistence type="predicted"/>
<dbReference type="InterPro" id="IPR029063">
    <property type="entry name" value="SAM-dependent_MTases_sf"/>
</dbReference>
<keyword evidence="2" id="KW-1185">Reference proteome</keyword>
<dbReference type="Gene3D" id="3.40.50.150">
    <property type="entry name" value="Vaccinia Virus protein VP39"/>
    <property type="match status" value="1"/>
</dbReference>
<keyword evidence="1" id="KW-0808">Transferase</keyword>
<protein>
    <submittedName>
        <fullName evidence="1">S-adenosyl-L-methionine-dependent methyltransferase</fullName>
    </submittedName>
</protein>
<evidence type="ECO:0000313" key="1">
    <source>
        <dbReference type="EMBL" id="KAK8057202.1"/>
    </source>
</evidence>
<keyword evidence="1" id="KW-0489">Methyltransferase</keyword>
<evidence type="ECO:0000313" key="2">
    <source>
        <dbReference type="Proteomes" id="UP001446871"/>
    </source>
</evidence>